<name>A0A1G9EHC3_9BACL</name>
<dbReference type="Proteomes" id="UP000199050">
    <property type="component" value="Unassembled WGS sequence"/>
</dbReference>
<reference evidence="2" key="1">
    <citation type="submission" date="2016-10" db="EMBL/GenBank/DDBJ databases">
        <authorList>
            <person name="Varghese N."/>
            <person name="Submissions S."/>
        </authorList>
    </citation>
    <scope>NUCLEOTIDE SEQUENCE [LARGE SCALE GENOMIC DNA]</scope>
    <source>
        <strain evidence="2">CGMCC 1.11012</strain>
    </source>
</reference>
<organism evidence="1 2">
    <name type="scientific">Paenibacillus typhae</name>
    <dbReference type="NCBI Taxonomy" id="1174501"/>
    <lineage>
        <taxon>Bacteria</taxon>
        <taxon>Bacillati</taxon>
        <taxon>Bacillota</taxon>
        <taxon>Bacilli</taxon>
        <taxon>Bacillales</taxon>
        <taxon>Paenibacillaceae</taxon>
        <taxon>Paenibacillus</taxon>
    </lineage>
</organism>
<gene>
    <name evidence="1" type="ORF">SAMN05216192_15319</name>
</gene>
<evidence type="ECO:0000313" key="1">
    <source>
        <dbReference type="EMBL" id="SDK75504.1"/>
    </source>
</evidence>
<protein>
    <submittedName>
        <fullName evidence="1">Uncharacterized protein</fullName>
    </submittedName>
</protein>
<sequence>MAKLRKCFTGLIDAMLIGWLKKKGIMNHIKEGH</sequence>
<evidence type="ECO:0000313" key="2">
    <source>
        <dbReference type="Proteomes" id="UP000199050"/>
    </source>
</evidence>
<proteinExistence type="predicted"/>
<dbReference type="EMBL" id="FNDX01000053">
    <property type="protein sequence ID" value="SDK75504.1"/>
    <property type="molecule type" value="Genomic_DNA"/>
</dbReference>
<dbReference type="STRING" id="1174501.SAMN05216192_15319"/>
<dbReference type="AlphaFoldDB" id="A0A1G9EHC3"/>
<accession>A0A1G9EHC3</accession>
<keyword evidence="2" id="KW-1185">Reference proteome</keyword>